<dbReference type="PANTHER" id="PTHR11958">
    <property type="entry name" value="SODIUM/DICARBOXYLATE SYMPORTER-RELATED"/>
    <property type="match status" value="1"/>
</dbReference>
<feature type="transmembrane region" description="Helical" evidence="9">
    <location>
        <begin position="365"/>
        <end position="385"/>
    </location>
</feature>
<feature type="transmembrane region" description="Helical" evidence="9">
    <location>
        <begin position="237"/>
        <end position="255"/>
    </location>
</feature>
<dbReference type="PANTHER" id="PTHR11958:SF48">
    <property type="entry name" value="AMINO ACID TRANSPORTER"/>
    <property type="match status" value="1"/>
</dbReference>
<evidence type="ECO:0000256" key="5">
    <source>
        <dbReference type="ARBA" id="ARBA00022989"/>
    </source>
</evidence>
<feature type="transmembrane region" description="Helical" evidence="9">
    <location>
        <begin position="83"/>
        <end position="105"/>
    </location>
</feature>
<evidence type="ECO:0000256" key="3">
    <source>
        <dbReference type="ARBA" id="ARBA00022692"/>
    </source>
</evidence>
<dbReference type="InterPro" id="IPR018107">
    <property type="entry name" value="Na-dicarboxylate_symporter_CS"/>
</dbReference>
<dbReference type="PRINTS" id="PR00173">
    <property type="entry name" value="EDTRNSPORT"/>
</dbReference>
<sequence>MQILVAKLLGLLGLFVLMLAGVLVPVRLLLVDHDRALRYRRALSLCNSFGGGVFLATCFNALLPTVRDKAGDVLRRLQITSDYPLAETMMMLGFFLTVFVEQAVLTFRKEKPSFIDLDTFNAGGSEAGSDSEYDTPFISSPGGGRGGVKGGHRSHGHQHGHFSPGELAGAGPLRLASLVLALSAHSVFEGVALGLQEDGAKLGGLFLGVAVHETLAAIALGVSVAKASLGMKDAAKLGVTISLMIPLGALVGMGIESAQTLAGGVVSVVLQGLAAGTFLFVTFFEILSRELDDKRDRLLKVLFLILGLRQDICAMEELLIPSGSDNSSAAPGGAGRTMDRAKSFLRGGAGEADLRGRVRQFCKRNGLLTLSVIAVLTGCTLGFMLRGTQLSTQAKIYFSFPGELLMRMLKMLILPLITSSLMSGLSSMESKACCRIGVLTVTYYLWTTFIAVVVGIVLVLIIKPGVGTDMESNRLGGGPVMTSADALLDLIRNMVPSNLIEATFQQYKTDLIPILKVPTRTIQPNFVYVVPDETDPRGRTVYLELTPPPEIMYKTSPGSSQQMNVLGIVIFSATMGLLLGRMGERGAPLVNVCQCINECVMKIINAAVWYFPFGIIFLVAGKILDMQDPSTLGKKLGWYGLTVLAGLFVHGLVLLPLFYFILTGKNPFSYIRGLLQAMVIALATSSSSATLPITMKCLLENCHVDRQIARFVLPVGATINMDGTALYEAVAAIFIAQVNDYELDFGQLVTISITATAASIGAAGIPQAGLVTMVIVLTSVGLPPDDITLIVAIDWILDRFRTMINVLGDALAAGIIAHLCRKDFPLSETGKPVPSYGTQTPHAQNSHSVDVPMTEIHTHKDCMFEGEGDPAGERHAHTVYYNICQV</sequence>
<organism evidence="10 11">
    <name type="scientific">Scophthalmus maximus</name>
    <name type="common">Turbot</name>
    <name type="synonym">Psetta maxima</name>
    <dbReference type="NCBI Taxonomy" id="52904"/>
    <lineage>
        <taxon>Eukaryota</taxon>
        <taxon>Metazoa</taxon>
        <taxon>Chordata</taxon>
        <taxon>Craniata</taxon>
        <taxon>Vertebrata</taxon>
        <taxon>Euteleostomi</taxon>
        <taxon>Actinopterygii</taxon>
        <taxon>Neopterygii</taxon>
        <taxon>Teleostei</taxon>
        <taxon>Neoteleostei</taxon>
        <taxon>Acanthomorphata</taxon>
        <taxon>Carangaria</taxon>
        <taxon>Pleuronectiformes</taxon>
        <taxon>Pleuronectoidei</taxon>
        <taxon>Scophthalmidae</taxon>
        <taxon>Scophthalmus</taxon>
    </lineage>
</organism>
<feature type="region of interest" description="Disordered" evidence="8">
    <location>
        <begin position="144"/>
        <end position="163"/>
    </location>
</feature>
<proteinExistence type="predicted"/>
<evidence type="ECO:0000313" key="10">
    <source>
        <dbReference type="EMBL" id="AWP10494.1"/>
    </source>
</evidence>
<feature type="transmembrane region" description="Helical" evidence="9">
    <location>
        <begin position="202"/>
        <end position="225"/>
    </location>
</feature>
<feature type="transmembrane region" description="Helical" evidence="9">
    <location>
        <begin position="405"/>
        <end position="425"/>
    </location>
</feature>
<dbReference type="InterPro" id="IPR003689">
    <property type="entry name" value="ZIP"/>
</dbReference>
<keyword evidence="6 9" id="KW-0472">Membrane</keyword>
<dbReference type="InterPro" id="IPR050746">
    <property type="entry name" value="DAACS"/>
</dbReference>
<evidence type="ECO:0000256" key="4">
    <source>
        <dbReference type="ARBA" id="ARBA00022847"/>
    </source>
</evidence>
<dbReference type="PROSITE" id="PS00713">
    <property type="entry name" value="NA_DICARBOXYL_SYMP_1"/>
    <property type="match status" value="1"/>
</dbReference>
<dbReference type="Gene3D" id="1.10.3860.10">
    <property type="entry name" value="Sodium:dicarboxylate symporter"/>
    <property type="match status" value="1"/>
</dbReference>
<keyword evidence="7" id="KW-0325">Glycoprotein</keyword>
<feature type="transmembrane region" description="Helical" evidence="9">
    <location>
        <begin position="437"/>
        <end position="462"/>
    </location>
</feature>
<dbReference type="SUPFAM" id="SSF118215">
    <property type="entry name" value="Proton glutamate symport protein"/>
    <property type="match status" value="1"/>
</dbReference>
<reference evidence="10 11" key="1">
    <citation type="submission" date="2017-12" db="EMBL/GenBank/DDBJ databases">
        <title>Integrating genomic resources of turbot (Scophthalmus maximus) in depth evaluation of genetic and physical mapping variation across individuals.</title>
        <authorList>
            <person name="Martinez P."/>
        </authorList>
    </citation>
    <scope>NUCLEOTIDE SEQUENCE [LARGE SCALE GENOMIC DNA]</scope>
</reference>
<feature type="transmembrane region" description="Helical" evidence="9">
    <location>
        <begin position="42"/>
        <end position="63"/>
    </location>
</feature>
<comment type="subcellular location">
    <subcellularLocation>
        <location evidence="1">Membrane</location>
        <topology evidence="1">Multi-pass membrane protein</topology>
    </subcellularLocation>
</comment>
<dbReference type="GO" id="GO:0015501">
    <property type="term" value="F:glutamate:sodium symporter activity"/>
    <property type="evidence" value="ECO:0007669"/>
    <property type="project" value="TreeGrafter"/>
</dbReference>
<keyword evidence="4" id="KW-0769">Symport</keyword>
<evidence type="ECO:0000256" key="8">
    <source>
        <dbReference type="SAM" id="MobiDB-lite"/>
    </source>
</evidence>
<evidence type="ECO:0000256" key="1">
    <source>
        <dbReference type="ARBA" id="ARBA00004141"/>
    </source>
</evidence>
<dbReference type="GO" id="GO:0005313">
    <property type="term" value="F:L-glutamate transmembrane transporter activity"/>
    <property type="evidence" value="ECO:0007669"/>
    <property type="project" value="TreeGrafter"/>
</dbReference>
<evidence type="ECO:0000256" key="7">
    <source>
        <dbReference type="ARBA" id="ARBA00023180"/>
    </source>
</evidence>
<keyword evidence="11" id="KW-1185">Reference proteome</keyword>
<dbReference type="AlphaFoldDB" id="A0A2U9C1K9"/>
<feature type="transmembrane region" description="Helical" evidence="9">
    <location>
        <begin position="563"/>
        <end position="582"/>
    </location>
</feature>
<evidence type="ECO:0000256" key="9">
    <source>
        <dbReference type="SAM" id="Phobius"/>
    </source>
</evidence>
<dbReference type="InterPro" id="IPR001991">
    <property type="entry name" value="Na-dicarboxylate_symporter"/>
</dbReference>
<keyword evidence="2" id="KW-0813">Transport</keyword>
<dbReference type="PROSITE" id="PS00714">
    <property type="entry name" value="NA_DICARBOXYL_SYMP_2"/>
    <property type="match status" value="1"/>
</dbReference>
<keyword evidence="5 9" id="KW-1133">Transmembrane helix</keyword>
<dbReference type="GO" id="GO:0015175">
    <property type="term" value="F:neutral L-amino acid transmembrane transporter activity"/>
    <property type="evidence" value="ECO:0007669"/>
    <property type="project" value="TreeGrafter"/>
</dbReference>
<evidence type="ECO:0000256" key="6">
    <source>
        <dbReference type="ARBA" id="ARBA00023136"/>
    </source>
</evidence>
<keyword evidence="3 9" id="KW-0812">Transmembrane</keyword>
<feature type="transmembrane region" description="Helical" evidence="9">
    <location>
        <begin position="261"/>
        <end position="287"/>
    </location>
</feature>
<dbReference type="InterPro" id="IPR036458">
    <property type="entry name" value="Na:dicarbo_symporter_sf"/>
</dbReference>
<gene>
    <name evidence="10" type="ORF">SMAX5B_016749</name>
</gene>
<feature type="transmembrane region" description="Helical" evidence="9">
    <location>
        <begin position="6"/>
        <end position="30"/>
    </location>
</feature>
<feature type="transmembrane region" description="Helical" evidence="9">
    <location>
        <begin position="674"/>
        <end position="695"/>
    </location>
</feature>
<protein>
    <submittedName>
        <fullName evidence="10">Putative excitatory amino acid transporter 5-like</fullName>
    </submittedName>
</protein>
<dbReference type="STRING" id="52904.ENSSMAP00000027750"/>
<dbReference type="Pfam" id="PF00375">
    <property type="entry name" value="SDF"/>
    <property type="match status" value="1"/>
</dbReference>
<evidence type="ECO:0000256" key="2">
    <source>
        <dbReference type="ARBA" id="ARBA00022448"/>
    </source>
</evidence>
<accession>A0A2U9C1K9</accession>
<dbReference type="EMBL" id="CP026254">
    <property type="protein sequence ID" value="AWP10494.1"/>
    <property type="molecule type" value="Genomic_DNA"/>
</dbReference>
<feature type="compositionally biased region" description="Basic residues" evidence="8">
    <location>
        <begin position="150"/>
        <end position="160"/>
    </location>
</feature>
<dbReference type="Pfam" id="PF02535">
    <property type="entry name" value="Zip"/>
    <property type="match status" value="1"/>
</dbReference>
<dbReference type="GO" id="GO:0005886">
    <property type="term" value="C:plasma membrane"/>
    <property type="evidence" value="ECO:0007669"/>
    <property type="project" value="TreeGrafter"/>
</dbReference>
<dbReference type="Proteomes" id="UP000246464">
    <property type="component" value="Chromosome 12"/>
</dbReference>
<feature type="transmembrane region" description="Helical" evidence="9">
    <location>
        <begin position="636"/>
        <end position="662"/>
    </location>
</feature>
<feature type="transmembrane region" description="Helical" evidence="9">
    <location>
        <begin position="603"/>
        <end position="624"/>
    </location>
</feature>
<name>A0A2U9C1K9_SCOMX</name>
<evidence type="ECO:0000313" key="11">
    <source>
        <dbReference type="Proteomes" id="UP000246464"/>
    </source>
</evidence>